<gene>
    <name evidence="2" type="ORF">JHE00_26030</name>
</gene>
<evidence type="ECO:0000313" key="3">
    <source>
        <dbReference type="Proteomes" id="UP000635245"/>
    </source>
</evidence>
<organism evidence="2 3">
    <name type="scientific">Prauserella cavernicola</name>
    <dbReference type="NCBI Taxonomy" id="2800127"/>
    <lineage>
        <taxon>Bacteria</taxon>
        <taxon>Bacillati</taxon>
        <taxon>Actinomycetota</taxon>
        <taxon>Actinomycetes</taxon>
        <taxon>Pseudonocardiales</taxon>
        <taxon>Pseudonocardiaceae</taxon>
        <taxon>Prauserella</taxon>
    </lineage>
</organism>
<feature type="transmembrane region" description="Helical" evidence="1">
    <location>
        <begin position="47"/>
        <end position="65"/>
    </location>
</feature>
<feature type="transmembrane region" description="Helical" evidence="1">
    <location>
        <begin position="172"/>
        <end position="190"/>
    </location>
</feature>
<evidence type="ECO:0000256" key="1">
    <source>
        <dbReference type="SAM" id="Phobius"/>
    </source>
</evidence>
<dbReference type="AlphaFoldDB" id="A0A934QX70"/>
<comment type="caution">
    <text evidence="2">The sequence shown here is derived from an EMBL/GenBank/DDBJ whole genome shotgun (WGS) entry which is preliminary data.</text>
</comment>
<dbReference type="Proteomes" id="UP000635245">
    <property type="component" value="Unassembled WGS sequence"/>
</dbReference>
<sequence>MPSAVADESIRAAGPRWWHREFFRQQFPLLPGALGFLVPGENVVKVIAAWDIYAITYVLLTWLTYRGRDAEGLRVLVRGLRQRKVTHFLFGSPTQDLPKVAAVMALATTVVVMPMFRTLGTPPALLFTICILSVVTGWISMQVGFAITYLTVFVNDGGLSFPGDEERRLIDFLYFAFAVGATSGTTDVSVTSQAMRRQVLVHGVFAFVFNTLILAAAVSIVASFVSS</sequence>
<evidence type="ECO:0000313" key="2">
    <source>
        <dbReference type="EMBL" id="MBK1787802.1"/>
    </source>
</evidence>
<keyword evidence="1" id="KW-1133">Transmembrane helix</keyword>
<name>A0A934QX70_9PSEU</name>
<dbReference type="RefSeq" id="WP_200322862.1">
    <property type="nucleotide sequence ID" value="NZ_JAENJH010000008.1"/>
</dbReference>
<proteinExistence type="predicted"/>
<feature type="transmembrane region" description="Helical" evidence="1">
    <location>
        <begin position="124"/>
        <end position="152"/>
    </location>
</feature>
<dbReference type="EMBL" id="JAENJH010000008">
    <property type="protein sequence ID" value="MBK1787802.1"/>
    <property type="molecule type" value="Genomic_DNA"/>
</dbReference>
<protein>
    <submittedName>
        <fullName evidence="2">DUF1345 domain-containing protein</fullName>
    </submittedName>
</protein>
<keyword evidence="3" id="KW-1185">Reference proteome</keyword>
<reference evidence="2" key="1">
    <citation type="submission" date="2020-12" db="EMBL/GenBank/DDBJ databases">
        <title>Prauserella sp. ASG 168, a novel actinomycete isolated from cave rock.</title>
        <authorList>
            <person name="Suriyachadkun C."/>
        </authorList>
    </citation>
    <scope>NUCLEOTIDE SEQUENCE</scope>
    <source>
        <strain evidence="2">ASG 168</strain>
    </source>
</reference>
<dbReference type="Pfam" id="PF07077">
    <property type="entry name" value="DUF1345"/>
    <property type="match status" value="1"/>
</dbReference>
<keyword evidence="1" id="KW-0472">Membrane</keyword>
<dbReference type="InterPro" id="IPR009781">
    <property type="entry name" value="DUF1345"/>
</dbReference>
<feature type="transmembrane region" description="Helical" evidence="1">
    <location>
        <begin position="199"/>
        <end position="225"/>
    </location>
</feature>
<accession>A0A934QX70</accession>
<keyword evidence="1" id="KW-0812">Transmembrane</keyword>